<evidence type="ECO:0000259" key="2">
    <source>
        <dbReference type="Pfam" id="PF15998"/>
    </source>
</evidence>
<keyword evidence="4" id="KW-1185">Reference proteome</keyword>
<dbReference type="EMBL" id="CATQJA010002529">
    <property type="protein sequence ID" value="CAJ0571049.1"/>
    <property type="molecule type" value="Genomic_DNA"/>
</dbReference>
<dbReference type="Pfam" id="PF15998">
    <property type="entry name" value="DUF4773"/>
    <property type="match status" value="1"/>
</dbReference>
<protein>
    <recommendedName>
        <fullName evidence="2">DUF4773 domain-containing protein</fullName>
    </recommendedName>
</protein>
<sequence length="249" mass="28314">MAKTVIFLIFLSFLCASVLCAKRTRGSFIGQLKNVTQDELVYIRVEALASNWTRLVDFKYVPDTGRIYGKFHLYPGEIALKFLVKTTTFGEETHEVRLDTFGNDFETARLSAARFECTVKMRKPKEAGIHDLEPNSCGCTVGICSCCRQFTMPQFHHRVCANMSYNKPRLALDLSLGFDQYSYTYEISARNPPPVCAEIPGTREILSACLKFENLNVTRYLVSGCVEFEAELIHMRMVREKIGCFNIPI</sequence>
<proteinExistence type="predicted"/>
<dbReference type="PANTHER" id="PTHR36299:SF2">
    <property type="entry name" value="DUF4773 DOMAIN-CONTAINING PROTEIN"/>
    <property type="match status" value="1"/>
</dbReference>
<gene>
    <name evidence="3" type="ORF">MSPICULIGERA_LOCUS9475</name>
</gene>
<name>A0AA36CLI6_9BILA</name>
<keyword evidence="1" id="KW-0732">Signal</keyword>
<dbReference type="InterPro" id="IPR031941">
    <property type="entry name" value="DUF4773"/>
</dbReference>
<reference evidence="3" key="1">
    <citation type="submission" date="2023-06" db="EMBL/GenBank/DDBJ databases">
        <authorList>
            <person name="Delattre M."/>
        </authorList>
    </citation>
    <scope>NUCLEOTIDE SEQUENCE</scope>
    <source>
        <strain evidence="3">AF72</strain>
    </source>
</reference>
<dbReference type="AlphaFoldDB" id="A0AA36CLI6"/>
<feature type="chain" id="PRO_5041272987" description="DUF4773 domain-containing protein" evidence="1">
    <location>
        <begin position="21"/>
        <end position="249"/>
    </location>
</feature>
<evidence type="ECO:0000313" key="4">
    <source>
        <dbReference type="Proteomes" id="UP001177023"/>
    </source>
</evidence>
<feature type="non-terminal residue" evidence="3">
    <location>
        <position position="249"/>
    </location>
</feature>
<dbReference type="PANTHER" id="PTHR36299">
    <property type="entry name" value="AGAP008005-PA"/>
    <property type="match status" value="1"/>
</dbReference>
<dbReference type="Proteomes" id="UP001177023">
    <property type="component" value="Unassembled WGS sequence"/>
</dbReference>
<feature type="signal peptide" evidence="1">
    <location>
        <begin position="1"/>
        <end position="20"/>
    </location>
</feature>
<comment type="caution">
    <text evidence="3">The sequence shown here is derived from an EMBL/GenBank/DDBJ whole genome shotgun (WGS) entry which is preliminary data.</text>
</comment>
<evidence type="ECO:0000313" key="3">
    <source>
        <dbReference type="EMBL" id="CAJ0571049.1"/>
    </source>
</evidence>
<evidence type="ECO:0000256" key="1">
    <source>
        <dbReference type="SAM" id="SignalP"/>
    </source>
</evidence>
<accession>A0AA36CLI6</accession>
<organism evidence="3 4">
    <name type="scientific">Mesorhabditis spiculigera</name>
    <dbReference type="NCBI Taxonomy" id="96644"/>
    <lineage>
        <taxon>Eukaryota</taxon>
        <taxon>Metazoa</taxon>
        <taxon>Ecdysozoa</taxon>
        <taxon>Nematoda</taxon>
        <taxon>Chromadorea</taxon>
        <taxon>Rhabditida</taxon>
        <taxon>Rhabditina</taxon>
        <taxon>Rhabditomorpha</taxon>
        <taxon>Rhabditoidea</taxon>
        <taxon>Rhabditidae</taxon>
        <taxon>Mesorhabditinae</taxon>
        <taxon>Mesorhabditis</taxon>
    </lineage>
</organism>
<feature type="domain" description="DUF4773" evidence="2">
    <location>
        <begin position="137"/>
        <end position="247"/>
    </location>
</feature>